<dbReference type="InterPro" id="IPR016167">
    <property type="entry name" value="FAD-bd_PCMH_sub1"/>
</dbReference>
<evidence type="ECO:0000256" key="11">
    <source>
        <dbReference type="ARBA" id="ARBA00049267"/>
    </source>
</evidence>
<feature type="domain" description="FAD-binding PCMH-type" evidence="12">
    <location>
        <begin position="96"/>
        <end position="274"/>
    </location>
</feature>
<evidence type="ECO:0000256" key="3">
    <source>
        <dbReference type="ARBA" id="ARBA00008000"/>
    </source>
</evidence>
<dbReference type="SUPFAM" id="SSF56176">
    <property type="entry name" value="FAD-binding/transporter-associated domain-like"/>
    <property type="match status" value="1"/>
</dbReference>
<dbReference type="EC" id="1.1.99.39" evidence="8"/>
<keyword evidence="4" id="KW-0285">Flavoprotein</keyword>
<dbReference type="GO" id="GO:0005739">
    <property type="term" value="C:mitochondrion"/>
    <property type="evidence" value="ECO:0007669"/>
    <property type="project" value="TreeGrafter"/>
</dbReference>
<keyword evidence="15" id="KW-1185">Reference proteome</keyword>
<comment type="cofactor">
    <cofactor evidence="1">
        <name>FAD</name>
        <dbReference type="ChEBI" id="CHEBI:57692"/>
    </cofactor>
</comment>
<dbReference type="EMBL" id="VIIS01000808">
    <property type="protein sequence ID" value="KAF0304816.1"/>
    <property type="molecule type" value="Genomic_DNA"/>
</dbReference>
<evidence type="ECO:0000256" key="10">
    <source>
        <dbReference type="ARBA" id="ARBA00045410"/>
    </source>
</evidence>
<name>A0A6A4WBX0_AMPAM</name>
<dbReference type="InterPro" id="IPR006094">
    <property type="entry name" value="Oxid_FAD_bind_N"/>
</dbReference>
<accession>A0A6A4WBX0</accession>
<dbReference type="Gene3D" id="3.30.43.10">
    <property type="entry name" value="Uridine Diphospho-n-acetylenolpyruvylglucosamine Reductase, domain 2"/>
    <property type="match status" value="1"/>
</dbReference>
<keyword evidence="7" id="KW-0576">Peroxisome</keyword>
<dbReference type="Gene3D" id="1.10.45.10">
    <property type="entry name" value="Vanillyl-alcohol Oxidase, Chain A, domain 4"/>
    <property type="match status" value="1"/>
</dbReference>
<dbReference type="PANTHER" id="PTHR43716:SF1">
    <property type="entry name" value="D-2-HYDROXYGLUTARATE DEHYDROGENASE, MITOCHONDRIAL"/>
    <property type="match status" value="1"/>
</dbReference>
<gene>
    <name evidence="13" type="primary">D2hgdh_2</name>
    <name evidence="14" type="synonym">D2hgdh_1</name>
    <name evidence="14" type="ORF">FJT64_019827</name>
    <name evidence="13" type="ORF">FJT64_023429</name>
</gene>
<dbReference type="Gene3D" id="3.30.465.10">
    <property type="match status" value="1"/>
</dbReference>
<evidence type="ECO:0000256" key="6">
    <source>
        <dbReference type="ARBA" id="ARBA00023002"/>
    </source>
</evidence>
<dbReference type="Gene3D" id="3.30.70.2190">
    <property type="match status" value="1"/>
</dbReference>
<dbReference type="OrthoDB" id="5332616at2759"/>
<evidence type="ECO:0000256" key="7">
    <source>
        <dbReference type="ARBA" id="ARBA00023140"/>
    </source>
</evidence>
<dbReference type="GO" id="GO:0071949">
    <property type="term" value="F:FAD binding"/>
    <property type="evidence" value="ECO:0007669"/>
    <property type="project" value="InterPro"/>
</dbReference>
<evidence type="ECO:0000313" key="15">
    <source>
        <dbReference type="Proteomes" id="UP000440578"/>
    </source>
</evidence>
<evidence type="ECO:0000256" key="2">
    <source>
        <dbReference type="ARBA" id="ARBA00004275"/>
    </source>
</evidence>
<evidence type="ECO:0000256" key="9">
    <source>
        <dbReference type="ARBA" id="ARBA00039639"/>
    </source>
</evidence>
<keyword evidence="6" id="KW-0560">Oxidoreductase</keyword>
<dbReference type="Proteomes" id="UP000440578">
    <property type="component" value="Unassembled WGS sequence"/>
</dbReference>
<dbReference type="Pfam" id="PF02913">
    <property type="entry name" value="FAD-oxidase_C"/>
    <property type="match status" value="1"/>
</dbReference>
<dbReference type="AlphaFoldDB" id="A0A6A4WBX0"/>
<proteinExistence type="inferred from homology"/>
<dbReference type="InterPro" id="IPR051264">
    <property type="entry name" value="FAD-oxidored/transferase_4"/>
</dbReference>
<comment type="function">
    <text evidence="10">Catalyzes the oxidation of D-2-hydroxyglutarate (D-2-HG) to alpha-ketoglutarate. Also catalyzes the oxidation of other D-2-hydroxyacids, such as D-malate (D-MAL) and D-lactate (D-LAC). Exhibits high activities towards D-2-HG and D-MAL but a very weak activity towards D-LAC.</text>
</comment>
<dbReference type="PANTHER" id="PTHR43716">
    <property type="entry name" value="D-2-HYDROXYGLUTARATE DEHYDROGENASE, MITOCHONDRIAL"/>
    <property type="match status" value="1"/>
</dbReference>
<evidence type="ECO:0000256" key="4">
    <source>
        <dbReference type="ARBA" id="ARBA00022630"/>
    </source>
</evidence>
<protein>
    <recommendedName>
        <fullName evidence="9">D-2-hydroxyglutarate dehydrogenase, mitochondrial</fullName>
        <ecNumber evidence="8">1.1.99.39</ecNumber>
    </recommendedName>
</protein>
<dbReference type="PROSITE" id="PS51387">
    <property type="entry name" value="FAD_PCMH"/>
    <property type="match status" value="1"/>
</dbReference>
<reference evidence="13 15" key="1">
    <citation type="submission" date="2019-07" db="EMBL/GenBank/DDBJ databases">
        <title>Draft genome assembly of a fouling barnacle, Amphibalanus amphitrite (Darwin, 1854): The first reference genome for Thecostraca.</title>
        <authorList>
            <person name="Kim W."/>
        </authorList>
    </citation>
    <scope>NUCLEOTIDE SEQUENCE [LARGE SCALE GENOMIC DNA]</scope>
    <source>
        <strain evidence="13">SNU_AA5</strain>
        <tissue evidence="13">Soma without cirri and trophi</tissue>
    </source>
</reference>
<comment type="catalytic activity">
    <reaction evidence="11">
        <text>(R)-malate + A = oxaloacetate + AH2</text>
        <dbReference type="Rhea" id="RHEA:67460"/>
        <dbReference type="ChEBI" id="CHEBI:13193"/>
        <dbReference type="ChEBI" id="CHEBI:15588"/>
        <dbReference type="ChEBI" id="CHEBI:16452"/>
        <dbReference type="ChEBI" id="CHEBI:17499"/>
    </reaction>
    <physiologicalReaction direction="left-to-right" evidence="11">
        <dbReference type="Rhea" id="RHEA:67461"/>
    </physiologicalReaction>
</comment>
<dbReference type="InterPro" id="IPR016169">
    <property type="entry name" value="FAD-bd_PCMH_sub2"/>
</dbReference>
<dbReference type="Pfam" id="PF01565">
    <property type="entry name" value="FAD_binding_4"/>
    <property type="match status" value="1"/>
</dbReference>
<evidence type="ECO:0000256" key="8">
    <source>
        <dbReference type="ARBA" id="ARBA00039003"/>
    </source>
</evidence>
<dbReference type="Gene3D" id="3.30.70.2740">
    <property type="match status" value="1"/>
</dbReference>
<dbReference type="InterPro" id="IPR016171">
    <property type="entry name" value="Vanillyl_alc_oxidase_C-sub2"/>
</dbReference>
<comment type="similarity">
    <text evidence="3">Belongs to the FAD-binding oxidoreductase/transferase type 4 family.</text>
</comment>
<organism evidence="13 15">
    <name type="scientific">Amphibalanus amphitrite</name>
    <name type="common">Striped barnacle</name>
    <name type="synonym">Balanus amphitrite</name>
    <dbReference type="NCBI Taxonomy" id="1232801"/>
    <lineage>
        <taxon>Eukaryota</taxon>
        <taxon>Metazoa</taxon>
        <taxon>Ecdysozoa</taxon>
        <taxon>Arthropoda</taxon>
        <taxon>Crustacea</taxon>
        <taxon>Multicrustacea</taxon>
        <taxon>Cirripedia</taxon>
        <taxon>Thoracica</taxon>
        <taxon>Thoracicalcarea</taxon>
        <taxon>Balanomorpha</taxon>
        <taxon>Balanoidea</taxon>
        <taxon>Balanidae</taxon>
        <taxon>Amphibalaninae</taxon>
        <taxon>Amphibalanus</taxon>
    </lineage>
</organism>
<dbReference type="FunFam" id="1.10.45.10:FF:000001">
    <property type="entry name" value="D-lactate dehydrogenase mitochondrial"/>
    <property type="match status" value="1"/>
</dbReference>
<dbReference type="InterPro" id="IPR036318">
    <property type="entry name" value="FAD-bd_PCMH-like_sf"/>
</dbReference>
<dbReference type="EMBL" id="VIIS01000445">
    <property type="protein sequence ID" value="KAF0308987.1"/>
    <property type="molecule type" value="Genomic_DNA"/>
</dbReference>
<dbReference type="FunFam" id="3.30.43.10:FF:000011">
    <property type="entry name" value="D-lactate dehydrogenase (Cytochrome)"/>
    <property type="match status" value="1"/>
</dbReference>
<dbReference type="InterPro" id="IPR016164">
    <property type="entry name" value="FAD-linked_Oxase-like_C"/>
</dbReference>
<evidence type="ECO:0000256" key="1">
    <source>
        <dbReference type="ARBA" id="ARBA00001974"/>
    </source>
</evidence>
<dbReference type="InterPro" id="IPR004113">
    <property type="entry name" value="FAD-bd_oxidored_4_C"/>
</dbReference>
<dbReference type="GO" id="GO:0005777">
    <property type="term" value="C:peroxisome"/>
    <property type="evidence" value="ECO:0007669"/>
    <property type="project" value="UniProtKB-SubCell"/>
</dbReference>
<evidence type="ECO:0000256" key="5">
    <source>
        <dbReference type="ARBA" id="ARBA00022827"/>
    </source>
</evidence>
<sequence length="524" mass="57982">MFARLTVTMRVPLTRCLLGSLRGQPGQARALFTLQDHSKKPSSVPLTKESFKQLRRGDFAEATPDDLSKLKELVKGRIETDKDDLLKHNCDWMRTLRGSSPCVVFPKTTEEVSAVLKYCSSRRLAVVPQGANTSLVGGSVPVFDEVIISTKELDDIIDIDADGGTLSCEAGCSLKTLEKKARKKHLFFPVDLYIREAQIGGVVAADMAGPRTARYGNLHGNVLGLEVVLPDGTVLNSMSNMRKDNTGFDLKQMFVGSEGSLGIITKVSMACPPRPKFINVAMVYTESFDHVLEIMRLAKEQLGEIMSACEFMDNDAVMSVKQKHLTMWGVPSKPYYVLIETAGHCDMHDEEKLKFLFNLLKDKELIMDGQIGPLNYDDPTFVERLWNINGRILTALSSTGNVYHYDVSMPHSKQYPLVQKLRQEAGSDITKVASFGHLLDGNLHIALQSESFSADTLDRLDQLITENVTAAGGAVSAELGCGFKSRNLGAHCKDPVEMKLMRDVKKMLDPQGIMNPYKVFPDSQ</sequence>
<comment type="subcellular location">
    <subcellularLocation>
        <location evidence="2">Peroxisome</location>
    </subcellularLocation>
</comment>
<dbReference type="GO" id="GO:0051990">
    <property type="term" value="F:(R)-2-hydroxyglutarate dehydrogenase activity"/>
    <property type="evidence" value="ECO:0007669"/>
    <property type="project" value="UniProtKB-EC"/>
</dbReference>
<evidence type="ECO:0000313" key="13">
    <source>
        <dbReference type="EMBL" id="KAF0304816.1"/>
    </source>
</evidence>
<dbReference type="InterPro" id="IPR016166">
    <property type="entry name" value="FAD-bd_PCMH"/>
</dbReference>
<dbReference type="SUPFAM" id="SSF55103">
    <property type="entry name" value="FAD-linked oxidases, C-terminal domain"/>
    <property type="match status" value="1"/>
</dbReference>
<comment type="caution">
    <text evidence="13">The sequence shown here is derived from an EMBL/GenBank/DDBJ whole genome shotgun (WGS) entry which is preliminary data.</text>
</comment>
<keyword evidence="5" id="KW-0274">FAD</keyword>
<evidence type="ECO:0000259" key="12">
    <source>
        <dbReference type="PROSITE" id="PS51387"/>
    </source>
</evidence>
<evidence type="ECO:0000313" key="14">
    <source>
        <dbReference type="EMBL" id="KAF0308987.1"/>
    </source>
</evidence>